<dbReference type="NCBIfam" id="TIGR00009">
    <property type="entry name" value="L28"/>
    <property type="match status" value="1"/>
</dbReference>
<accession>A0A429XEI8</accession>
<dbReference type="SUPFAM" id="SSF143800">
    <property type="entry name" value="L28p-like"/>
    <property type="match status" value="1"/>
</dbReference>
<dbReference type="HAMAP" id="MF_00373">
    <property type="entry name" value="Ribosomal_bL28"/>
    <property type="match status" value="1"/>
</dbReference>
<evidence type="ECO:0000256" key="5">
    <source>
        <dbReference type="HAMAP-Rule" id="MF_00373"/>
    </source>
</evidence>
<dbReference type="OrthoDB" id="9805609at2"/>
<dbReference type="InterPro" id="IPR034704">
    <property type="entry name" value="Ribosomal_bL28/bL31-like_sf"/>
</dbReference>
<name>A0A429XEI8_9RICK</name>
<organism evidence="6 7">
    <name type="scientific">Candidatus Aquarickettsia rohweri</name>
    <dbReference type="NCBI Taxonomy" id="2602574"/>
    <lineage>
        <taxon>Bacteria</taxon>
        <taxon>Pseudomonadati</taxon>
        <taxon>Pseudomonadota</taxon>
        <taxon>Alphaproteobacteria</taxon>
        <taxon>Rickettsiales</taxon>
        <taxon>Candidatus Midichloriaceae</taxon>
        <taxon>Candidatus Aquarickettsia</taxon>
    </lineage>
</organism>
<keyword evidence="3 5" id="KW-0687">Ribonucleoprotein</keyword>
<reference evidence="7" key="1">
    <citation type="submission" date="2018-11" db="EMBL/GenBank/DDBJ databases">
        <title>Phylogenetic, genomic, and biogeographic characterization of a novel and ubiquitous marine invertebrate-associated Rickettsiales parasite, Candidatus Marinoinvertebrata rohwerii, gen. nov., sp. nov.</title>
        <authorList>
            <person name="Klinges J.G."/>
            <person name="Rosales S.M."/>
            <person name="Mcminds R."/>
            <person name="Shaver E.C."/>
            <person name="Shantz A."/>
            <person name="Peters E.C."/>
            <person name="Burkepile D.E."/>
            <person name="Silliman B.R."/>
            <person name="Vega Thurber R.L."/>
        </authorList>
    </citation>
    <scope>NUCLEOTIDE SEQUENCE [LARGE SCALE GENOMIC DNA]</scope>
    <source>
        <strain evidence="7">a_cerv_44</strain>
    </source>
</reference>
<dbReference type="AlphaFoldDB" id="A0A429XEI8"/>
<evidence type="ECO:0000256" key="4">
    <source>
        <dbReference type="ARBA" id="ARBA00035174"/>
    </source>
</evidence>
<dbReference type="PANTHER" id="PTHR13528:SF2">
    <property type="entry name" value="LARGE RIBOSOMAL SUBUNIT PROTEIN BL28M"/>
    <property type="match status" value="1"/>
</dbReference>
<dbReference type="GO" id="GO:0005840">
    <property type="term" value="C:ribosome"/>
    <property type="evidence" value="ECO:0007669"/>
    <property type="project" value="UniProtKB-KW"/>
</dbReference>
<dbReference type="GO" id="GO:0003735">
    <property type="term" value="F:structural constituent of ribosome"/>
    <property type="evidence" value="ECO:0007669"/>
    <property type="project" value="InterPro"/>
</dbReference>
<dbReference type="EMBL" id="RXFM01000106">
    <property type="protein sequence ID" value="RST62515.1"/>
    <property type="molecule type" value="Genomic_DNA"/>
</dbReference>
<dbReference type="GO" id="GO:1990904">
    <property type="term" value="C:ribonucleoprotein complex"/>
    <property type="evidence" value="ECO:0007669"/>
    <property type="project" value="UniProtKB-KW"/>
</dbReference>
<evidence type="ECO:0000256" key="1">
    <source>
        <dbReference type="ARBA" id="ARBA00008760"/>
    </source>
</evidence>
<dbReference type="GO" id="GO:0006412">
    <property type="term" value="P:translation"/>
    <property type="evidence" value="ECO:0007669"/>
    <property type="project" value="UniProtKB-UniRule"/>
</dbReference>
<evidence type="ECO:0000256" key="3">
    <source>
        <dbReference type="ARBA" id="ARBA00023274"/>
    </source>
</evidence>
<sequence>MTKKCQIDANKSVLVGNNVSHSNRKTKRRFLPNMQNYSLMSEILGTFVKFRATPRSVRTIEHNNGLDNFLLSTPNSKLASEAIKIKRRIKKVILKKNNKI</sequence>
<evidence type="ECO:0000256" key="2">
    <source>
        <dbReference type="ARBA" id="ARBA00022980"/>
    </source>
</evidence>
<gene>
    <name evidence="5" type="primary">rpmB</name>
    <name evidence="6" type="ORF">EIC27_06225</name>
</gene>
<evidence type="ECO:0000313" key="7">
    <source>
        <dbReference type="Proteomes" id="UP000279470"/>
    </source>
</evidence>
<dbReference type="Proteomes" id="UP000279470">
    <property type="component" value="Unassembled WGS sequence"/>
</dbReference>
<dbReference type="Gene3D" id="2.30.170.40">
    <property type="entry name" value="Ribosomal protein L28/L24"/>
    <property type="match status" value="1"/>
</dbReference>
<dbReference type="InterPro" id="IPR037147">
    <property type="entry name" value="Ribosomal_bL28_sf"/>
</dbReference>
<comment type="similarity">
    <text evidence="1 5">Belongs to the bacterial ribosomal protein bL28 family.</text>
</comment>
<dbReference type="InterPro" id="IPR001383">
    <property type="entry name" value="Ribosomal_bL28_bact-type"/>
</dbReference>
<proteinExistence type="inferred from homology"/>
<keyword evidence="7" id="KW-1185">Reference proteome</keyword>
<dbReference type="InterPro" id="IPR026569">
    <property type="entry name" value="Ribosomal_bL28"/>
</dbReference>
<dbReference type="PANTHER" id="PTHR13528">
    <property type="entry name" value="39S RIBOSOMAL PROTEIN L28, MITOCHONDRIAL"/>
    <property type="match status" value="1"/>
</dbReference>
<dbReference type="RefSeq" id="WP_126045208.1">
    <property type="nucleotide sequence ID" value="NZ_RXFM01000106.1"/>
</dbReference>
<protein>
    <recommendedName>
        <fullName evidence="4 5">Large ribosomal subunit protein bL28</fullName>
    </recommendedName>
</protein>
<dbReference type="Pfam" id="PF00830">
    <property type="entry name" value="Ribosomal_L28"/>
    <property type="match status" value="1"/>
</dbReference>
<keyword evidence="2 5" id="KW-0689">Ribosomal protein</keyword>
<comment type="caution">
    <text evidence="6">The sequence shown here is derived from an EMBL/GenBank/DDBJ whole genome shotgun (WGS) entry which is preliminary data.</text>
</comment>
<evidence type="ECO:0000313" key="6">
    <source>
        <dbReference type="EMBL" id="RST62515.1"/>
    </source>
</evidence>